<reference evidence="7 8" key="1">
    <citation type="submission" date="2023-09" db="EMBL/GenBank/DDBJ databases">
        <title>Nesidiocoris tenuis whole genome shotgun sequence.</title>
        <authorList>
            <person name="Shibata T."/>
            <person name="Shimoda M."/>
            <person name="Kobayashi T."/>
            <person name="Uehara T."/>
        </authorList>
    </citation>
    <scope>NUCLEOTIDE SEQUENCE [LARGE SCALE GENOMIC DNA]</scope>
    <source>
        <strain evidence="7 8">Japan</strain>
    </source>
</reference>
<keyword evidence="4" id="KW-0862">Zinc</keyword>
<dbReference type="Pfam" id="PF25299">
    <property type="entry name" value="ZZ_ADA2"/>
    <property type="match status" value="1"/>
</dbReference>
<dbReference type="PANTHER" id="PTHR12374:SF63">
    <property type="entry name" value="TRANSCRIPTIONAL ADAPTER 2-BETA"/>
    <property type="match status" value="1"/>
</dbReference>
<evidence type="ECO:0000256" key="4">
    <source>
        <dbReference type="ARBA" id="ARBA00022833"/>
    </source>
</evidence>
<evidence type="ECO:0000313" key="7">
    <source>
        <dbReference type="EMBL" id="BET02047.1"/>
    </source>
</evidence>
<sequence length="445" mass="50757">MASEPAEKAVCPNCLDEIAGLRVRCATCEDIEICLQCYSGGCEIGTHTNDHPYQFVDAGTGEAPANRTKWTARDHLQLVNCIIGSSIDLWADIVKNHFKNRTPEEVEEEYEKRFLGGSIGNVTWDRPPEKRVCLIDETKNNQGPLLSALAPSLDITPEEAAFLGYMPWRDDFEKEYDNEAEKLLDPAITDSMTPGEEDDLEQSILLARLDMYSRRVQERFRRKRIIRDYHLVSQFHSNKKPKRSVGEQEVEDKLRWLCQLQTAQEHTCLVKNIQRQRDLQQRLSELLRYRKNGLTRIEELPHFVQEFRSSKGSSGSSSLTSLTATVIRRSEKNGGSDHCFTTKSCTFPTVSRSSSHRTELEQLLRPQLQQQTVLPIGLAALSHPLLTEQSRHLLSDTEVKLCSTLDLSPSQYLSIKTLLLLNPGIRMDTTPEKQIQSYLISNRWI</sequence>
<dbReference type="Pfam" id="PF24533">
    <property type="entry name" value="Tri-helical_Ada2b_C"/>
    <property type="match status" value="1"/>
</dbReference>
<dbReference type="Gene3D" id="1.10.10.10">
    <property type="entry name" value="Winged helix-like DNA-binding domain superfamily/Winged helix DNA-binding domain"/>
    <property type="match status" value="1"/>
</dbReference>
<accession>A0ABN7BG02</accession>
<proteinExistence type="predicted"/>
<dbReference type="InterPro" id="IPR043145">
    <property type="entry name" value="Znf_ZZ_sf"/>
</dbReference>
<dbReference type="PANTHER" id="PTHR12374">
    <property type="entry name" value="TRANSCRIPTIONAL ADAPTOR 2 ADA2 -RELATED"/>
    <property type="match status" value="1"/>
</dbReference>
<evidence type="ECO:0000256" key="5">
    <source>
        <dbReference type="PROSITE-ProRule" id="PRU00228"/>
    </source>
</evidence>
<keyword evidence="8" id="KW-1185">Reference proteome</keyword>
<dbReference type="InterPro" id="IPR055141">
    <property type="entry name" value="TADA2A_B-like_dom"/>
</dbReference>
<dbReference type="SUPFAM" id="SSF46689">
    <property type="entry name" value="Homeodomain-like"/>
    <property type="match status" value="1"/>
</dbReference>
<evidence type="ECO:0000256" key="3">
    <source>
        <dbReference type="ARBA" id="ARBA00022771"/>
    </source>
</evidence>
<keyword evidence="3 5" id="KW-0863">Zinc-finger</keyword>
<dbReference type="Pfam" id="PF22941">
    <property type="entry name" value="TADA2A-like_3rd"/>
    <property type="match status" value="1"/>
</dbReference>
<keyword evidence="2" id="KW-0479">Metal-binding</keyword>
<protein>
    <submittedName>
        <fullName evidence="7">ZnF_ZZ</fullName>
    </submittedName>
</protein>
<feature type="domain" description="ZZ-type" evidence="6">
    <location>
        <begin position="6"/>
        <end position="61"/>
    </location>
</feature>
<organism evidence="7 8">
    <name type="scientific">Nesidiocoris tenuis</name>
    <dbReference type="NCBI Taxonomy" id="355587"/>
    <lineage>
        <taxon>Eukaryota</taxon>
        <taxon>Metazoa</taxon>
        <taxon>Ecdysozoa</taxon>
        <taxon>Arthropoda</taxon>
        <taxon>Hexapoda</taxon>
        <taxon>Insecta</taxon>
        <taxon>Pterygota</taxon>
        <taxon>Neoptera</taxon>
        <taxon>Paraneoptera</taxon>
        <taxon>Hemiptera</taxon>
        <taxon>Heteroptera</taxon>
        <taxon>Panheteroptera</taxon>
        <taxon>Cimicomorpha</taxon>
        <taxon>Miridae</taxon>
        <taxon>Dicyphina</taxon>
        <taxon>Nesidiocoris</taxon>
    </lineage>
</organism>
<dbReference type="SUPFAM" id="SSF57850">
    <property type="entry name" value="RING/U-box"/>
    <property type="match status" value="1"/>
</dbReference>
<dbReference type="InterPro" id="IPR009057">
    <property type="entry name" value="Homeodomain-like_sf"/>
</dbReference>
<dbReference type="CDD" id="cd02335">
    <property type="entry name" value="ZZ_ADA2"/>
    <property type="match status" value="1"/>
</dbReference>
<dbReference type="InterPro" id="IPR000433">
    <property type="entry name" value="Znf_ZZ"/>
</dbReference>
<dbReference type="InterPro" id="IPR036388">
    <property type="entry name" value="WH-like_DNA-bd_sf"/>
</dbReference>
<dbReference type="SMART" id="SM00291">
    <property type="entry name" value="ZnF_ZZ"/>
    <property type="match status" value="1"/>
</dbReference>
<name>A0ABN7BG02_9HEMI</name>
<dbReference type="PROSITE" id="PS50135">
    <property type="entry name" value="ZF_ZZ_2"/>
    <property type="match status" value="1"/>
</dbReference>
<dbReference type="Gene3D" id="3.30.60.90">
    <property type="match status" value="1"/>
</dbReference>
<gene>
    <name evidence="7" type="ORF">NTJ_14865</name>
</gene>
<dbReference type="EMBL" id="AP028921">
    <property type="protein sequence ID" value="BET02047.1"/>
    <property type="molecule type" value="Genomic_DNA"/>
</dbReference>
<evidence type="ECO:0000259" key="6">
    <source>
        <dbReference type="PROSITE" id="PS50135"/>
    </source>
</evidence>
<dbReference type="Proteomes" id="UP001307889">
    <property type="component" value="Chromosome 13"/>
</dbReference>
<comment type="subcellular location">
    <subcellularLocation>
        <location evidence="1">Nucleus</location>
    </subcellularLocation>
</comment>
<dbReference type="InterPro" id="IPR056267">
    <property type="entry name" value="Ada2b_C"/>
</dbReference>
<evidence type="ECO:0000256" key="2">
    <source>
        <dbReference type="ARBA" id="ARBA00022723"/>
    </source>
</evidence>
<dbReference type="PROSITE" id="PS01357">
    <property type="entry name" value="ZF_ZZ_1"/>
    <property type="match status" value="1"/>
</dbReference>
<dbReference type="InterPro" id="IPR041983">
    <property type="entry name" value="ADA2-like_ZZ"/>
</dbReference>
<evidence type="ECO:0000313" key="8">
    <source>
        <dbReference type="Proteomes" id="UP001307889"/>
    </source>
</evidence>
<evidence type="ECO:0000256" key="1">
    <source>
        <dbReference type="ARBA" id="ARBA00004123"/>
    </source>
</evidence>